<keyword evidence="1" id="KW-1133">Transmembrane helix</keyword>
<dbReference type="Pfam" id="PF11127">
    <property type="entry name" value="YgaP-like_TM"/>
    <property type="match status" value="1"/>
</dbReference>
<dbReference type="EMBL" id="VLLG01000005">
    <property type="protein sequence ID" value="TWI84482.1"/>
    <property type="molecule type" value="Genomic_DNA"/>
</dbReference>
<reference evidence="3 4" key="1">
    <citation type="journal article" date="2013" name="Stand. Genomic Sci.">
        <title>Genomic Encyclopedia of Type Strains, Phase I: The one thousand microbial genomes (KMG-I) project.</title>
        <authorList>
            <person name="Kyrpides N.C."/>
            <person name="Woyke T."/>
            <person name="Eisen J.A."/>
            <person name="Garrity G."/>
            <person name="Lilburn T.G."/>
            <person name="Beck B.J."/>
            <person name="Whitman W.B."/>
            <person name="Hugenholtz P."/>
            <person name="Klenk H.P."/>
        </authorList>
    </citation>
    <scope>NUCLEOTIDE SEQUENCE [LARGE SCALE GENOMIC DNA]</scope>
    <source>
        <strain evidence="3 4">DSM 13484</strain>
    </source>
</reference>
<evidence type="ECO:0000259" key="2">
    <source>
        <dbReference type="Pfam" id="PF11127"/>
    </source>
</evidence>
<evidence type="ECO:0000313" key="3">
    <source>
        <dbReference type="EMBL" id="TWI84482.1"/>
    </source>
</evidence>
<dbReference type="AlphaFoldDB" id="A0A562STE5"/>
<dbReference type="InterPro" id="IPR021309">
    <property type="entry name" value="YgaP-like_TM"/>
</dbReference>
<comment type="caution">
    <text evidence="3">The sequence shown here is derived from an EMBL/GenBank/DDBJ whole genome shotgun (WGS) entry which is preliminary data.</text>
</comment>
<proteinExistence type="predicted"/>
<gene>
    <name evidence="3" type="ORF">LX66_4852</name>
</gene>
<keyword evidence="1" id="KW-0472">Membrane</keyword>
<keyword evidence="4" id="KW-1185">Reference proteome</keyword>
<evidence type="ECO:0000256" key="1">
    <source>
        <dbReference type="SAM" id="Phobius"/>
    </source>
</evidence>
<sequence length="65" mass="6798">MGTIDRTVRIIIALLLAALYYGGIITGTTGAVLLVIGIVLFLTSVVGFCPLYGLLGIKTCGLKQE</sequence>
<feature type="transmembrane region" description="Helical" evidence="1">
    <location>
        <begin position="7"/>
        <end position="25"/>
    </location>
</feature>
<dbReference type="Proteomes" id="UP000316778">
    <property type="component" value="Unassembled WGS sequence"/>
</dbReference>
<protein>
    <recommendedName>
        <fullName evidence="2">Inner membrane protein YgaP-like transmembrane domain-containing protein</fullName>
    </recommendedName>
</protein>
<accession>A0A562STE5</accession>
<organism evidence="3 4">
    <name type="scientific">Chitinophaga japonensis</name>
    <name type="common">Flexibacter japonensis</name>
    <dbReference type="NCBI Taxonomy" id="104662"/>
    <lineage>
        <taxon>Bacteria</taxon>
        <taxon>Pseudomonadati</taxon>
        <taxon>Bacteroidota</taxon>
        <taxon>Chitinophagia</taxon>
        <taxon>Chitinophagales</taxon>
        <taxon>Chitinophagaceae</taxon>
        <taxon>Chitinophaga</taxon>
    </lineage>
</organism>
<evidence type="ECO:0000313" key="4">
    <source>
        <dbReference type="Proteomes" id="UP000316778"/>
    </source>
</evidence>
<keyword evidence="1" id="KW-0812">Transmembrane</keyword>
<feature type="transmembrane region" description="Helical" evidence="1">
    <location>
        <begin position="31"/>
        <end position="55"/>
    </location>
</feature>
<feature type="domain" description="Inner membrane protein YgaP-like transmembrane" evidence="2">
    <location>
        <begin position="1"/>
        <end position="62"/>
    </location>
</feature>
<name>A0A562STE5_CHIJA</name>